<organism evidence="5 6">
    <name type="scientific">Senna tora</name>
    <dbReference type="NCBI Taxonomy" id="362788"/>
    <lineage>
        <taxon>Eukaryota</taxon>
        <taxon>Viridiplantae</taxon>
        <taxon>Streptophyta</taxon>
        <taxon>Embryophyta</taxon>
        <taxon>Tracheophyta</taxon>
        <taxon>Spermatophyta</taxon>
        <taxon>Magnoliopsida</taxon>
        <taxon>eudicotyledons</taxon>
        <taxon>Gunneridae</taxon>
        <taxon>Pentapetalae</taxon>
        <taxon>rosids</taxon>
        <taxon>fabids</taxon>
        <taxon>Fabales</taxon>
        <taxon>Fabaceae</taxon>
        <taxon>Caesalpinioideae</taxon>
        <taxon>Cassia clade</taxon>
        <taxon>Senna</taxon>
    </lineage>
</organism>
<keyword evidence="5" id="KW-0067">ATP-binding</keyword>
<sequence>MLHRLRKSMLERDWALLIVDESHHVRCTKKTSEPGEIKAVLDVASKVKRIILLSGTPSLSRPGLLGKNKYEFAKTYCDYKYFKVIQGKVFAIRRLKEHVLLQLPPKRRQIIRLLLKRSDLVSAKTAVGKFNVDAIKNSNEDMTLKSLDEAVVGVLNSDTSKSSTEDVTLENLDEPDGKLSYQELGIAKLSGFCEWLSLHPVVVESENASKMIIFAHHHKVLDGVQEFICEKGIGFIRIDGNTLARDRQSAVVSFRSTPEVKIAIIGILAAGFGLDFSSAQNVVFLELPQCPSLMLQAEDRAHRRGQTNAVNVYIFCAKDTLDESHWKNLNKSLYRVSSTTDGKYDGMKEIQVEGVSYLDTYVKSYSIDEEHSASNETSEQVKALPDCASVSNLQPFQADKVPCLELGVASILDGNLDVDGFDAEDGCSGFEDKKSSPTIKADDYQPNQQVEADENSSNQVESLRFEVSSYTGRVHLYTCTLGTDTRPRPLSKNFRPEELELLSSLAADDERIKDISIKDKPIYMHALLEFSNEWKKLRPIERKKLLGKPLQLPLAVELCYLSESNSHNKKGLLNGGSKRRMTPLIEISHPLPSDAIWKKVYLRSGNGKKEKEYTQGWTSTDEPLCKLCQKRCMGNNAKTPDFFEDLFCNLVCYEEYRIRTSNKFLRQARTFIILKELFEIEHGVCSNCHLDCHKLVEHIKPLSLARRREYVEKVAPKVAMRKNMLEKLVNDPTEGNAWHADHIVPVYQGGGECRLENMRTLCVACHYDVTSAQCAERRKERAKAKKQLKLVMSELKSGQMTDATDSNIKEHGLLEVQGDGIEDELIVNVPGSAYSVDPVNVMSYLGEKAS</sequence>
<evidence type="ECO:0000256" key="2">
    <source>
        <dbReference type="SAM" id="MobiDB-lite"/>
    </source>
</evidence>
<dbReference type="GO" id="GO:0031297">
    <property type="term" value="P:replication fork processing"/>
    <property type="evidence" value="ECO:0007669"/>
    <property type="project" value="TreeGrafter"/>
</dbReference>
<keyword evidence="5" id="KW-0255">Endonuclease</keyword>
<dbReference type="GO" id="GO:0003676">
    <property type="term" value="F:nucleic acid binding"/>
    <property type="evidence" value="ECO:0007669"/>
    <property type="project" value="InterPro"/>
</dbReference>
<keyword evidence="5" id="KW-0547">Nucleotide-binding</keyword>
<dbReference type="InterPro" id="IPR038718">
    <property type="entry name" value="SNF2-like_sf"/>
</dbReference>
<feature type="region of interest" description="Disordered" evidence="2">
    <location>
        <begin position="429"/>
        <end position="458"/>
    </location>
</feature>
<keyword evidence="6" id="KW-1185">Reference proteome</keyword>
<dbReference type="PANTHER" id="PTHR45766">
    <property type="entry name" value="DNA ANNEALING HELICASE AND ENDONUCLEASE ZRANB3 FAMILY MEMBER"/>
    <property type="match status" value="1"/>
</dbReference>
<dbReference type="PROSITE" id="PS51192">
    <property type="entry name" value="HELICASE_ATP_BIND_1"/>
    <property type="match status" value="1"/>
</dbReference>
<feature type="domain" description="Helicase C-terminal" evidence="4">
    <location>
        <begin position="197"/>
        <end position="351"/>
    </location>
</feature>
<dbReference type="GO" id="GO:0016787">
    <property type="term" value="F:hydrolase activity"/>
    <property type="evidence" value="ECO:0007669"/>
    <property type="project" value="UniProtKB-KW"/>
</dbReference>
<evidence type="ECO:0000259" key="3">
    <source>
        <dbReference type="PROSITE" id="PS51192"/>
    </source>
</evidence>
<accession>A0A834SP08</accession>
<protein>
    <submittedName>
        <fullName evidence="5">DNA annealing helicase and endonuclease ZRANB3</fullName>
    </submittedName>
</protein>
<feature type="compositionally biased region" description="Basic and acidic residues" evidence="2">
    <location>
        <begin position="430"/>
        <end position="443"/>
    </location>
</feature>
<dbReference type="PANTHER" id="PTHR45766:SF5">
    <property type="entry name" value="SNF2 DOMAIN-CONTAINING PROTEIN _ HELICASE DOMAIN-CONTAINING PROTEIN _ HNH ENDONUCLEASE DOMAIN-CONTAINING PROTEIN"/>
    <property type="match status" value="1"/>
</dbReference>
<dbReference type="InterPro" id="IPR002711">
    <property type="entry name" value="HNH"/>
</dbReference>
<feature type="domain" description="Helicase ATP-binding" evidence="3">
    <location>
        <begin position="1"/>
        <end position="75"/>
    </location>
</feature>
<evidence type="ECO:0000259" key="4">
    <source>
        <dbReference type="PROSITE" id="PS51194"/>
    </source>
</evidence>
<dbReference type="GO" id="GO:0006281">
    <property type="term" value="P:DNA repair"/>
    <property type="evidence" value="ECO:0007669"/>
    <property type="project" value="TreeGrafter"/>
</dbReference>
<dbReference type="InterPro" id="IPR014001">
    <property type="entry name" value="Helicase_ATP-bd"/>
</dbReference>
<reference evidence="5" key="1">
    <citation type="submission" date="2020-09" db="EMBL/GenBank/DDBJ databases">
        <title>Genome-Enabled Discovery of Anthraquinone Biosynthesis in Senna tora.</title>
        <authorList>
            <person name="Kang S.-H."/>
            <person name="Pandey R.P."/>
            <person name="Lee C.-M."/>
            <person name="Sim J.-S."/>
            <person name="Jeong J.-T."/>
            <person name="Choi B.-S."/>
            <person name="Jung M."/>
            <person name="Ginzburg D."/>
            <person name="Zhao K."/>
            <person name="Won S.Y."/>
            <person name="Oh T.-J."/>
            <person name="Yu Y."/>
            <person name="Kim N.-H."/>
            <person name="Lee O.R."/>
            <person name="Lee T.-H."/>
            <person name="Bashyal P."/>
            <person name="Kim T.-S."/>
            <person name="Lee W.-H."/>
            <person name="Kawkins C."/>
            <person name="Kim C.-K."/>
            <person name="Kim J.S."/>
            <person name="Ahn B.O."/>
            <person name="Rhee S.Y."/>
            <person name="Sohng J.K."/>
        </authorList>
    </citation>
    <scope>NUCLEOTIDE SEQUENCE</scope>
    <source>
        <tissue evidence="5">Leaf</tissue>
    </source>
</reference>
<dbReference type="GO" id="GO:0004386">
    <property type="term" value="F:helicase activity"/>
    <property type="evidence" value="ECO:0007669"/>
    <property type="project" value="UniProtKB-KW"/>
</dbReference>
<dbReference type="EMBL" id="JAAIUW010000012">
    <property type="protein sequence ID" value="KAF7806233.1"/>
    <property type="molecule type" value="Genomic_DNA"/>
</dbReference>
<dbReference type="Gene3D" id="3.40.50.10810">
    <property type="entry name" value="Tandem AAA-ATPase domain"/>
    <property type="match status" value="1"/>
</dbReference>
<dbReference type="Proteomes" id="UP000634136">
    <property type="component" value="Unassembled WGS sequence"/>
</dbReference>
<dbReference type="PROSITE" id="PS51194">
    <property type="entry name" value="HELICASE_CTER"/>
    <property type="match status" value="1"/>
</dbReference>
<evidence type="ECO:0000313" key="5">
    <source>
        <dbReference type="EMBL" id="KAF7806233.1"/>
    </source>
</evidence>
<dbReference type="Pfam" id="PF01844">
    <property type="entry name" value="HNH"/>
    <property type="match status" value="1"/>
</dbReference>
<dbReference type="AlphaFoldDB" id="A0A834SP08"/>
<dbReference type="Pfam" id="PF00271">
    <property type="entry name" value="Helicase_C"/>
    <property type="match status" value="1"/>
</dbReference>
<dbReference type="OrthoDB" id="2801544at2759"/>
<dbReference type="GO" id="GO:0004520">
    <property type="term" value="F:DNA endonuclease activity"/>
    <property type="evidence" value="ECO:0007669"/>
    <property type="project" value="TreeGrafter"/>
</dbReference>
<keyword evidence="5" id="KW-0347">Helicase</keyword>
<dbReference type="InterPro" id="IPR027417">
    <property type="entry name" value="P-loop_NTPase"/>
</dbReference>
<name>A0A834SP08_9FABA</name>
<dbReference type="InterPro" id="IPR001650">
    <property type="entry name" value="Helicase_C-like"/>
</dbReference>
<proteinExistence type="predicted"/>
<feature type="compositionally biased region" description="Polar residues" evidence="2">
    <location>
        <begin position="445"/>
        <end position="458"/>
    </location>
</feature>
<dbReference type="CDD" id="cd18793">
    <property type="entry name" value="SF2_C_SNF"/>
    <property type="match status" value="1"/>
</dbReference>
<keyword evidence="5" id="KW-0540">Nuclease</keyword>
<dbReference type="InterPro" id="IPR003615">
    <property type="entry name" value="HNH_nuc"/>
</dbReference>
<dbReference type="Gene3D" id="1.10.30.50">
    <property type="match status" value="1"/>
</dbReference>
<dbReference type="CDD" id="cd00085">
    <property type="entry name" value="HNHc"/>
    <property type="match status" value="1"/>
</dbReference>
<comment type="caution">
    <text evidence="5">The sequence shown here is derived from an EMBL/GenBank/DDBJ whole genome shotgun (WGS) entry which is preliminary data.</text>
</comment>
<dbReference type="SMART" id="SM00490">
    <property type="entry name" value="HELICc"/>
    <property type="match status" value="1"/>
</dbReference>
<evidence type="ECO:0000313" key="6">
    <source>
        <dbReference type="Proteomes" id="UP000634136"/>
    </source>
</evidence>
<dbReference type="SUPFAM" id="SSF52540">
    <property type="entry name" value="P-loop containing nucleoside triphosphate hydrolases"/>
    <property type="match status" value="1"/>
</dbReference>
<dbReference type="InterPro" id="IPR049730">
    <property type="entry name" value="SNF2/RAD54-like_C"/>
</dbReference>
<gene>
    <name evidence="5" type="ORF">G2W53_038394</name>
</gene>
<dbReference type="GO" id="GO:0008270">
    <property type="term" value="F:zinc ion binding"/>
    <property type="evidence" value="ECO:0007669"/>
    <property type="project" value="InterPro"/>
</dbReference>
<evidence type="ECO:0000256" key="1">
    <source>
        <dbReference type="ARBA" id="ARBA00022801"/>
    </source>
</evidence>
<keyword evidence="1" id="KW-0378">Hydrolase</keyword>
<dbReference type="Gene3D" id="3.40.50.300">
    <property type="entry name" value="P-loop containing nucleotide triphosphate hydrolases"/>
    <property type="match status" value="1"/>
</dbReference>
<dbReference type="GO" id="GO:0043596">
    <property type="term" value="C:nuclear replication fork"/>
    <property type="evidence" value="ECO:0007669"/>
    <property type="project" value="TreeGrafter"/>
</dbReference>